<evidence type="ECO:0000256" key="5">
    <source>
        <dbReference type="PROSITE-ProRule" id="PRU00104"/>
    </source>
</evidence>
<dbReference type="FunFam" id="3.30.2410.10:FF:000003">
    <property type="entry name" value="probable E3 ubiquitin-protein ligase HERC4 isoform X1"/>
    <property type="match status" value="1"/>
</dbReference>
<feature type="region of interest" description="Disordered" evidence="6">
    <location>
        <begin position="1"/>
        <end position="30"/>
    </location>
</feature>
<feature type="domain" description="HECT" evidence="7">
    <location>
        <begin position="943"/>
        <end position="1292"/>
    </location>
</feature>
<feature type="compositionally biased region" description="Polar residues" evidence="6">
    <location>
        <begin position="416"/>
        <end position="435"/>
    </location>
</feature>
<proteinExistence type="predicted"/>
<feature type="compositionally biased region" description="Polar residues" evidence="6">
    <location>
        <begin position="352"/>
        <end position="364"/>
    </location>
</feature>
<dbReference type="InterPro" id="IPR044611">
    <property type="entry name" value="E3A/B/C-like"/>
</dbReference>
<dbReference type="STRING" id="985895.E5A9Q3"/>
<dbReference type="GO" id="GO:0000209">
    <property type="term" value="P:protein polyubiquitination"/>
    <property type="evidence" value="ECO:0007669"/>
    <property type="project" value="InterPro"/>
</dbReference>
<evidence type="ECO:0000259" key="7">
    <source>
        <dbReference type="PROSITE" id="PS50237"/>
    </source>
</evidence>
<dbReference type="eggNOG" id="KOG0941">
    <property type="taxonomic scope" value="Eukaryota"/>
</dbReference>
<keyword evidence="3" id="KW-0808">Transferase</keyword>
<dbReference type="VEuPathDB" id="FungiDB:LEMA_P015240.1"/>
<reference evidence="9" key="1">
    <citation type="journal article" date="2011" name="Nat. Commun.">
        <title>Effector diversification within compartments of the Leptosphaeria maculans genome affected by Repeat-Induced Point mutations.</title>
        <authorList>
            <person name="Rouxel T."/>
            <person name="Grandaubert J."/>
            <person name="Hane J.K."/>
            <person name="Hoede C."/>
            <person name="van de Wouw A.P."/>
            <person name="Couloux A."/>
            <person name="Dominguez V."/>
            <person name="Anthouard V."/>
            <person name="Bally P."/>
            <person name="Bourras S."/>
            <person name="Cozijnsen A.J."/>
            <person name="Ciuffetti L.M."/>
            <person name="Degrave A."/>
            <person name="Dilmaghani A."/>
            <person name="Duret L."/>
            <person name="Fudal I."/>
            <person name="Goodwin S.B."/>
            <person name="Gout L."/>
            <person name="Glaser N."/>
            <person name="Linglin J."/>
            <person name="Kema G.H.J."/>
            <person name="Lapalu N."/>
            <person name="Lawrence C.B."/>
            <person name="May K."/>
            <person name="Meyer M."/>
            <person name="Ollivier B."/>
            <person name="Poulain J."/>
            <person name="Schoch C.L."/>
            <person name="Simon A."/>
            <person name="Spatafora J.W."/>
            <person name="Stachowiak A."/>
            <person name="Turgeon B.G."/>
            <person name="Tyler B.M."/>
            <person name="Vincent D."/>
            <person name="Weissenbach J."/>
            <person name="Amselem J."/>
            <person name="Quesneville H."/>
            <person name="Oliver R.P."/>
            <person name="Wincker P."/>
            <person name="Balesdent M.-H."/>
            <person name="Howlett B.J."/>
        </authorList>
    </citation>
    <scope>NUCLEOTIDE SEQUENCE [LARGE SCALE GENOMIC DNA]</scope>
    <source>
        <strain evidence="9">JN3 / isolate v23.1.3 / race Av1-4-5-6-7-8</strain>
    </source>
</reference>
<dbReference type="Gene3D" id="6.10.130.10">
    <property type="entry name" value="Ubiquitin-protein ligase E3A, N-terminal zinc-binding domain (AZUL)"/>
    <property type="match status" value="1"/>
</dbReference>
<feature type="compositionally biased region" description="Polar residues" evidence="6">
    <location>
        <begin position="375"/>
        <end position="394"/>
    </location>
</feature>
<feature type="region of interest" description="Disordered" evidence="6">
    <location>
        <begin position="604"/>
        <end position="630"/>
    </location>
</feature>
<evidence type="ECO:0000256" key="3">
    <source>
        <dbReference type="ARBA" id="ARBA00022679"/>
    </source>
</evidence>
<dbReference type="InterPro" id="IPR000569">
    <property type="entry name" value="HECT_dom"/>
</dbReference>
<dbReference type="SUPFAM" id="SSF56204">
    <property type="entry name" value="Hect, E3 ligase catalytic domain"/>
    <property type="match status" value="1"/>
</dbReference>
<evidence type="ECO:0000256" key="4">
    <source>
        <dbReference type="ARBA" id="ARBA00022786"/>
    </source>
</evidence>
<dbReference type="Proteomes" id="UP000002668">
    <property type="component" value="Genome"/>
</dbReference>
<dbReference type="SMART" id="SM00119">
    <property type="entry name" value="HECTc"/>
    <property type="match status" value="1"/>
</dbReference>
<dbReference type="Gene3D" id="3.30.2160.10">
    <property type="entry name" value="Hect, E3 ligase catalytic domain"/>
    <property type="match status" value="1"/>
</dbReference>
<dbReference type="GO" id="GO:0061630">
    <property type="term" value="F:ubiquitin protein ligase activity"/>
    <property type="evidence" value="ECO:0007669"/>
    <property type="project" value="UniProtKB-EC"/>
</dbReference>
<dbReference type="PROSITE" id="PS50237">
    <property type="entry name" value="HECT"/>
    <property type="match status" value="1"/>
</dbReference>
<comment type="catalytic activity">
    <reaction evidence="1">
        <text>S-ubiquitinyl-[E2 ubiquitin-conjugating enzyme]-L-cysteine + [acceptor protein]-L-lysine = [E2 ubiquitin-conjugating enzyme]-L-cysteine + N(6)-ubiquitinyl-[acceptor protein]-L-lysine.</text>
        <dbReference type="EC" id="2.3.2.26"/>
    </reaction>
</comment>
<dbReference type="EMBL" id="FP929138">
    <property type="protein sequence ID" value="CBY00394.1"/>
    <property type="molecule type" value="Genomic_DNA"/>
</dbReference>
<dbReference type="Pfam" id="PF16558">
    <property type="entry name" value="AZUL"/>
    <property type="match status" value="1"/>
</dbReference>
<dbReference type="Gene3D" id="3.90.1750.10">
    <property type="entry name" value="Hect, E3 ligase catalytic domains"/>
    <property type="match status" value="1"/>
</dbReference>
<dbReference type="InterPro" id="IPR042556">
    <property type="entry name" value="AZUL_sf"/>
</dbReference>
<sequence length="1292" mass="145636">MTSAAKHGGTCHPCARTEPPPPLPARQPSSPALTALRTLAVGYYLGTLSFFFSTIHNSPSSPAFVSLPSFDDMSAPDEGRQRARAHPRTVPGASYAPLSSRALQPRPNTVIDVQEVHRVLECSQLQRRFHYQQLVRQYTGQILVGCKNPNCETVTCFSRNARNATRPYRPPSQLTAHALANYLASQDDPYQALCPHRPPLKNPDTDWETNQDNVKIGIYQGNANGNRQFIVYPTTWKLARQYRRALGPRGLIMPSSMSTHDAHTPQTTLDVINSQRQLRKDVKSLGQNLYNSLSMMAAYTQQIANPSSVLTLLRASTDTSSRNGATHNESAAHGLQSVASSDTTKADHEIDSSTSAPTVMTQTREPPRIVRERLQQQSAQCSDKSYSEQTSQHVPGSDGHQIHRIPYQPVTAAESKATTSPNSAGTRRYSTSTKLSIKKTGKKSFTLGGGIESDMGRSKPPVKVLCSSEPRRVVDRSAPTLPVFPILNCDIIDNFKEHVHRHRKYQTAEFNYAVDYDNNRHYRPTTPLVNRSLFYTLSDPETLLKSFRVANREFGDSPLPHLDSARLTQSFRDWSRHNGALIFDSLWMAVEALFTPPPELVDLESPPKQPLGVSRSPGAPTEPLTNDGAKTKPVPRYLTVHEAAHIVVICIHALTSLVPVGWPHVWLQVRKLRSWGIIVPTAAPNLDTFAHPFMDIIDGLEYEPALRLADRLLRAIGARMCFEHILKDRRRRDVTSEYPGPTLLEDGLVEIIVQHLIVTERVAIENKRRLNPSHARREDPGWTVTATFLEWSRTVLLKKWDSKPQIPKWGSVDVHCDALNLRFSMFEMPFLSERIDSFDEPLRFLDWEPTLNHLHVYQYPCFFSTHQVVTYFRTINFTTMFSQYNHTVRTQSVQRSLEIFLRGSMAELLSSQMQTTFCEQLFLTVSRENALEDTLDMLWGQEKRMLLKPLKVKIGTEDTGDYGTDLGGVTNEYFSLVLGEAFRPENGMFTIDPQTRMTWFQPGSLEAPWKFEMIGLLFSIAVYNGVTLPVTFPLAFYHMMLSPVDSSKEDLVKISTVDFIKDGWPDLAKSFGELLSWSDGDVGEVIMRDAVFSYEVFGHRIDHNMAYPFGHDPLEADSEPEVVTNANREEFVGKYIYFLTYASVETQLVAFKKGFLTCLQPKSLRYFSPAFLRKLVEGSHDISMTALRRVVDYDEGYTPTSATVRAFWKVAESYDQEDARRLLEFVTASNRIPVTGYENVMFKISKVGGQPHALPSSSTCFGRLYLPDYADVEVLRQKLGLAITHSRGFGVL</sequence>
<feature type="region of interest" description="Disordered" evidence="6">
    <location>
        <begin position="74"/>
        <end position="101"/>
    </location>
</feature>
<evidence type="ECO:0000256" key="1">
    <source>
        <dbReference type="ARBA" id="ARBA00000885"/>
    </source>
</evidence>
<evidence type="ECO:0000313" key="9">
    <source>
        <dbReference type="Proteomes" id="UP000002668"/>
    </source>
</evidence>
<accession>E5A9Q3</accession>
<feature type="region of interest" description="Disordered" evidence="6">
    <location>
        <begin position="319"/>
        <end position="435"/>
    </location>
</feature>
<feature type="compositionally biased region" description="Basic and acidic residues" evidence="6">
    <location>
        <begin position="365"/>
        <end position="374"/>
    </location>
</feature>
<feature type="compositionally biased region" description="Polar residues" evidence="6">
    <location>
        <begin position="319"/>
        <end position="329"/>
    </location>
</feature>
<keyword evidence="4 5" id="KW-0833">Ubl conjugation pathway</keyword>
<evidence type="ECO:0000256" key="6">
    <source>
        <dbReference type="SAM" id="MobiDB-lite"/>
    </source>
</evidence>
<name>E5A9Q3_LEPMJ</name>
<dbReference type="OrthoDB" id="5981550at2759"/>
<evidence type="ECO:0000313" key="8">
    <source>
        <dbReference type="EMBL" id="CBY00394.1"/>
    </source>
</evidence>
<dbReference type="Gene3D" id="3.30.2410.10">
    <property type="entry name" value="Hect, E3 ligase catalytic domain"/>
    <property type="match status" value="1"/>
</dbReference>
<dbReference type="InterPro" id="IPR032353">
    <property type="entry name" value="AZUL"/>
</dbReference>
<dbReference type="HOGENOM" id="CLU_001858_0_0_1"/>
<protein>
    <recommendedName>
        <fullName evidence="2">HECT-type E3 ubiquitin transferase</fullName>
        <ecNumber evidence="2">2.3.2.26</ecNumber>
    </recommendedName>
</protein>
<dbReference type="Pfam" id="PF00632">
    <property type="entry name" value="HECT"/>
    <property type="match status" value="1"/>
</dbReference>
<feature type="active site" description="Glycyl thioester intermediate" evidence="5">
    <location>
        <position position="1260"/>
    </location>
</feature>
<dbReference type="EC" id="2.3.2.26" evidence="2"/>
<dbReference type="PANTHER" id="PTHR45700:SF8">
    <property type="entry name" value="HECT-TYPE E3 UBIQUITIN TRANSFERASE"/>
    <property type="match status" value="1"/>
</dbReference>
<dbReference type="PANTHER" id="PTHR45700">
    <property type="entry name" value="UBIQUITIN-PROTEIN LIGASE E3C"/>
    <property type="match status" value="1"/>
</dbReference>
<dbReference type="InterPro" id="IPR035983">
    <property type="entry name" value="Hect_E3_ubiquitin_ligase"/>
</dbReference>
<evidence type="ECO:0000256" key="2">
    <source>
        <dbReference type="ARBA" id="ARBA00012485"/>
    </source>
</evidence>
<keyword evidence="9" id="KW-1185">Reference proteome</keyword>
<gene>
    <name evidence="8" type="ORF">LEMA_P015240.1</name>
</gene>
<dbReference type="InParanoid" id="E5A9Q3"/>
<organism evidence="9">
    <name type="scientific">Leptosphaeria maculans (strain JN3 / isolate v23.1.3 / race Av1-4-5-6-7-8)</name>
    <name type="common">Blackleg fungus</name>
    <name type="synonym">Phoma lingam</name>
    <dbReference type="NCBI Taxonomy" id="985895"/>
    <lineage>
        <taxon>Eukaryota</taxon>
        <taxon>Fungi</taxon>
        <taxon>Dikarya</taxon>
        <taxon>Ascomycota</taxon>
        <taxon>Pezizomycotina</taxon>
        <taxon>Dothideomycetes</taxon>
        <taxon>Pleosporomycetidae</taxon>
        <taxon>Pleosporales</taxon>
        <taxon>Pleosporineae</taxon>
        <taxon>Leptosphaeriaceae</taxon>
        <taxon>Plenodomus</taxon>
        <taxon>Plenodomus lingam/Leptosphaeria maculans species complex</taxon>
    </lineage>
</organism>